<dbReference type="Proteomes" id="UP000197277">
    <property type="component" value="Unassembled WGS sequence"/>
</dbReference>
<dbReference type="PANTHER" id="PTHR38454">
    <property type="entry name" value="INTEGRAL MEMBRANE PROTEIN-RELATED"/>
    <property type="match status" value="1"/>
</dbReference>
<evidence type="ECO:0008006" key="4">
    <source>
        <dbReference type="Google" id="ProtNLM"/>
    </source>
</evidence>
<feature type="transmembrane region" description="Helical" evidence="1">
    <location>
        <begin position="486"/>
        <end position="507"/>
    </location>
</feature>
<organism evidence="2 3">
    <name type="scientific">Hymenobacter amundsenii</name>
    <dbReference type="NCBI Taxonomy" id="2006685"/>
    <lineage>
        <taxon>Bacteria</taxon>
        <taxon>Pseudomonadati</taxon>
        <taxon>Bacteroidota</taxon>
        <taxon>Cytophagia</taxon>
        <taxon>Cytophagales</taxon>
        <taxon>Hymenobacteraceae</taxon>
        <taxon>Hymenobacter</taxon>
    </lineage>
</organism>
<feature type="transmembrane region" description="Helical" evidence="1">
    <location>
        <begin position="387"/>
        <end position="404"/>
    </location>
</feature>
<accession>A0A246FMH9</accession>
<dbReference type="PANTHER" id="PTHR38454:SF1">
    <property type="entry name" value="INTEGRAL MEMBRANE PROTEIN"/>
    <property type="match status" value="1"/>
</dbReference>
<reference evidence="2 3" key="1">
    <citation type="submission" date="2017-06" db="EMBL/GenBank/DDBJ databases">
        <title>Hymenobacter amundsenii sp. nov. isolated from regoliths in Antarctica.</title>
        <authorList>
            <person name="Sedlacek I."/>
            <person name="Kralova S."/>
            <person name="Pantucek R."/>
            <person name="Svec P."/>
            <person name="Holochova P."/>
            <person name="Stankova E."/>
            <person name="Vrbovska V."/>
            <person name="Busse H.-J."/>
        </authorList>
    </citation>
    <scope>NUCLEOTIDE SEQUENCE [LARGE SCALE GENOMIC DNA]</scope>
    <source>
        <strain evidence="2 3">CCM 8682</strain>
    </source>
</reference>
<sequence>MTTPTSPRQAEAPLWRRMLPHLLAVLFFLVLASVYFAPILFDDKTLAQHDIVQFNGGSHEAAQFREATGEEALWTNSMFSGMPTYLISTRFPGDLSQYLHKVFTLDLPAVVANLFLALVCGYVLGLALGLSPVVSVVGAVALGFTSYNLIILAAGHNTKSLALAYAPLVLAGLLVAFRRNKWLGTALFALGLTMNIRSNHLQITYYLLLLVLVFGVVELFFAFREKRLPDFFARTALLGVAALLAAGVSFGRLYTTLEYSKYSIRGKSELKTAPPAAPGQSQDPVESGSGLNREYAFSYSYGIGETATLLIPNFYGGASQMKLSDNSETAKALTAAGVPPAQLTDYLAQMPTYWGDQPITSGPVYVGAVVFFLFVLGLLVADRRTRIWLLTGTLLSIVLAWGKNLETFNYLVFDYFPGYNKFRAVSMALVIAQLAMPVLAVLALARVLRGRPGFTAPAAVSTHPSLAALAGRPTDDADTAYLKKHVLRALVITAGLCALAFLAGLVADFASPVDAQLQQSGFPLDAIRADRASLLRSDVFRSLLFVALAAGVLWFFLQRKLSVAMSAALVGLLTLVDLWGVDKRYLNDGNFQRETVAEQFVPSPADQQILQDKDLSYRVLNMANPFNDAQTSYYHKSIGGYHGAKLRRYQDLIERQISPQLQRIYSENRPDAAPVLNMLNTRYLITPPAEKQPAQAIRNPGALGNAWYVSNVQPVQNPDQEIQALGTLDPGTTAVVDVSKFPGLKTEYAAEGSTIALTKYSPNALTYRTTAVQDGLVVFSEIYYADGWQAYLDGKPVAHLRADYVLRALPVPRGTHTIEFKFEPTQYALGNTVSLVASVLLIIAMLAALYYAFQHRPTPHTVSDTLLA</sequence>
<feature type="transmembrane region" description="Helical" evidence="1">
    <location>
        <begin position="161"/>
        <end position="177"/>
    </location>
</feature>
<dbReference type="OrthoDB" id="9772884at2"/>
<dbReference type="Pfam" id="PF09586">
    <property type="entry name" value="YfhO"/>
    <property type="match status" value="1"/>
</dbReference>
<gene>
    <name evidence="2" type="ORF">CDA63_12225</name>
</gene>
<proteinExistence type="predicted"/>
<feature type="transmembrane region" description="Helical" evidence="1">
    <location>
        <begin position="133"/>
        <end position="154"/>
    </location>
</feature>
<dbReference type="InterPro" id="IPR018580">
    <property type="entry name" value="Uncharacterised_YfhO"/>
</dbReference>
<protein>
    <recommendedName>
        <fullName evidence="4">YfhO family protein</fullName>
    </recommendedName>
</protein>
<feature type="transmembrane region" description="Helical" evidence="1">
    <location>
        <begin position="20"/>
        <end position="41"/>
    </location>
</feature>
<keyword evidence="1" id="KW-1133">Transmembrane helix</keyword>
<keyword evidence="1" id="KW-0812">Transmembrane</keyword>
<keyword evidence="1" id="KW-0472">Membrane</keyword>
<feature type="transmembrane region" description="Helical" evidence="1">
    <location>
        <begin position="203"/>
        <end position="223"/>
    </location>
</feature>
<evidence type="ECO:0000256" key="1">
    <source>
        <dbReference type="SAM" id="Phobius"/>
    </source>
</evidence>
<feature type="transmembrane region" description="Helical" evidence="1">
    <location>
        <begin position="424"/>
        <end position="445"/>
    </location>
</feature>
<evidence type="ECO:0000313" key="2">
    <source>
        <dbReference type="EMBL" id="OWP62813.1"/>
    </source>
</evidence>
<dbReference type="EMBL" id="NIRR01000019">
    <property type="protein sequence ID" value="OWP62813.1"/>
    <property type="molecule type" value="Genomic_DNA"/>
</dbReference>
<dbReference type="AlphaFoldDB" id="A0A246FMH9"/>
<feature type="transmembrane region" description="Helical" evidence="1">
    <location>
        <begin position="833"/>
        <end position="853"/>
    </location>
</feature>
<feature type="transmembrane region" description="Helical" evidence="1">
    <location>
        <begin position="539"/>
        <end position="556"/>
    </location>
</feature>
<feature type="transmembrane region" description="Helical" evidence="1">
    <location>
        <begin position="362"/>
        <end position="380"/>
    </location>
</feature>
<evidence type="ECO:0000313" key="3">
    <source>
        <dbReference type="Proteomes" id="UP000197277"/>
    </source>
</evidence>
<dbReference type="RefSeq" id="WP_088464740.1">
    <property type="nucleotide sequence ID" value="NZ_NIRR01000019.1"/>
</dbReference>
<feature type="transmembrane region" description="Helical" evidence="1">
    <location>
        <begin position="235"/>
        <end position="254"/>
    </location>
</feature>
<comment type="caution">
    <text evidence="2">The sequence shown here is derived from an EMBL/GenBank/DDBJ whole genome shotgun (WGS) entry which is preliminary data.</text>
</comment>
<feature type="transmembrane region" description="Helical" evidence="1">
    <location>
        <begin position="107"/>
        <end position="127"/>
    </location>
</feature>
<name>A0A246FMH9_9BACT</name>
<keyword evidence="3" id="KW-1185">Reference proteome</keyword>